<keyword evidence="1" id="KW-0808">Transferase</keyword>
<keyword evidence="3" id="KW-0489">Methyltransferase</keyword>
<dbReference type="CDD" id="cd02440">
    <property type="entry name" value="AdoMet_MTases"/>
    <property type="match status" value="1"/>
</dbReference>
<evidence type="ECO:0000256" key="1">
    <source>
        <dbReference type="ARBA" id="ARBA00022679"/>
    </source>
</evidence>
<dbReference type="RefSeq" id="WP_186916598.1">
    <property type="nucleotide sequence ID" value="NZ_JACOFZ010000003.1"/>
</dbReference>
<keyword evidence="2" id="KW-0175">Coiled coil</keyword>
<keyword evidence="4" id="KW-1185">Reference proteome</keyword>
<gene>
    <name evidence="3" type="ORF">H8K36_10125</name>
</gene>
<evidence type="ECO:0000313" key="4">
    <source>
        <dbReference type="Proteomes" id="UP000627446"/>
    </source>
</evidence>
<evidence type="ECO:0000256" key="2">
    <source>
        <dbReference type="SAM" id="Coils"/>
    </source>
</evidence>
<dbReference type="EMBL" id="JACOFZ010000003">
    <property type="protein sequence ID" value="MBC3881730.1"/>
    <property type="molecule type" value="Genomic_DNA"/>
</dbReference>
<feature type="coiled-coil region" evidence="2">
    <location>
        <begin position="205"/>
        <end position="239"/>
    </location>
</feature>
<organism evidence="3 4">
    <name type="scientific">Undibacterium nitidum</name>
    <dbReference type="NCBI Taxonomy" id="2762298"/>
    <lineage>
        <taxon>Bacteria</taxon>
        <taxon>Pseudomonadati</taxon>
        <taxon>Pseudomonadota</taxon>
        <taxon>Betaproteobacteria</taxon>
        <taxon>Burkholderiales</taxon>
        <taxon>Oxalobacteraceae</taxon>
        <taxon>Undibacterium</taxon>
    </lineage>
</organism>
<dbReference type="GO" id="GO:0008168">
    <property type="term" value="F:methyltransferase activity"/>
    <property type="evidence" value="ECO:0007669"/>
    <property type="project" value="UniProtKB-KW"/>
</dbReference>
<protein>
    <submittedName>
        <fullName evidence="3">Methyltransferase domain-containing protein</fullName>
    </submittedName>
</protein>
<dbReference type="PANTHER" id="PTHR43861">
    <property type="entry name" value="TRANS-ACONITATE 2-METHYLTRANSFERASE-RELATED"/>
    <property type="match status" value="1"/>
</dbReference>
<dbReference type="Gene3D" id="3.40.50.150">
    <property type="entry name" value="Vaccinia Virus protein VP39"/>
    <property type="match status" value="1"/>
</dbReference>
<accession>A0A923KLD4</accession>
<dbReference type="AlphaFoldDB" id="A0A923KLD4"/>
<dbReference type="InterPro" id="IPR029063">
    <property type="entry name" value="SAM-dependent_MTases_sf"/>
</dbReference>
<comment type="caution">
    <text evidence="3">The sequence shown here is derived from an EMBL/GenBank/DDBJ whole genome shotgun (WGS) entry which is preliminary data.</text>
</comment>
<sequence>MNKKISPEANTKQAEQRLLEKASSMPRVDASTQAVNVDRYLGEVVSMASVQAHVHVPGPLPFSAAAPDLHVKQEPTESGSYISRRLAAIFQPGIGFKQRLRAIPLLGYAISVVTHVLRAPLMRQQHELRIQTIESLRAQVEQLNAVLNQRISALEPALQKTAQLSDENFSALAHRMQQLEQINTETRLHPLEMLNIGHRLMKLEQTEAERKLRQFSQLLQFSERENLQLRAQLHELSSQVHALTHGGQQALFLSSAPVATSKKDELGVDAFFKDFEDAFRGSKDEIKQRLKVYLPYLQSAQIGSAGQVIDVGCGRGEWLELLAENQIPALGVDLNLAKVESCIEQGLAAKVADAISFLQQQEAGSVAAVTGFHLIEHLPFETMLALFDAALHALRPGGVLIFETPNPENLLVGACNFYFDPTHLHPIVPAVAQFIATQRGFAEAEILRLHPYPDDHRTTGNSDVDVAINRYFFGPQDYALIARK</sequence>
<proteinExistence type="predicted"/>
<dbReference type="Proteomes" id="UP000627446">
    <property type="component" value="Unassembled WGS sequence"/>
</dbReference>
<name>A0A923KLD4_9BURK</name>
<dbReference type="SUPFAM" id="SSF53335">
    <property type="entry name" value="S-adenosyl-L-methionine-dependent methyltransferases"/>
    <property type="match status" value="1"/>
</dbReference>
<reference evidence="3" key="1">
    <citation type="submission" date="2020-08" db="EMBL/GenBank/DDBJ databases">
        <title>Novel species isolated from subtropical streams in China.</title>
        <authorList>
            <person name="Lu H."/>
        </authorList>
    </citation>
    <scope>NUCLEOTIDE SEQUENCE</scope>
    <source>
        <strain evidence="3">LX22W</strain>
    </source>
</reference>
<evidence type="ECO:0000313" key="3">
    <source>
        <dbReference type="EMBL" id="MBC3881730.1"/>
    </source>
</evidence>
<dbReference type="Pfam" id="PF13489">
    <property type="entry name" value="Methyltransf_23"/>
    <property type="match status" value="1"/>
</dbReference>
<dbReference type="GO" id="GO:0032259">
    <property type="term" value="P:methylation"/>
    <property type="evidence" value="ECO:0007669"/>
    <property type="project" value="UniProtKB-KW"/>
</dbReference>
<dbReference type="PANTHER" id="PTHR43861:SF3">
    <property type="entry name" value="PUTATIVE (AFU_ORTHOLOGUE AFUA_2G14390)-RELATED"/>
    <property type="match status" value="1"/>
</dbReference>